<dbReference type="Proteomes" id="UP000034290">
    <property type="component" value="Unassembled WGS sequence"/>
</dbReference>
<dbReference type="AlphaFoldDB" id="A0A0G2A721"/>
<evidence type="ECO:0000313" key="2">
    <source>
        <dbReference type="Proteomes" id="UP000034290"/>
    </source>
</evidence>
<dbReference type="CDD" id="cd01659">
    <property type="entry name" value="TRX_superfamily"/>
    <property type="match status" value="1"/>
</dbReference>
<organism evidence="1 2">
    <name type="scientific">Candidatus Giovannonibacteria bacterium GW2011_GWA2_53_7</name>
    <dbReference type="NCBI Taxonomy" id="1618650"/>
    <lineage>
        <taxon>Bacteria</taxon>
        <taxon>Candidatus Giovannoniibacteriota</taxon>
    </lineage>
</organism>
<protein>
    <recommendedName>
        <fullName evidence="3">Thioredoxin domain-containing protein</fullName>
    </recommendedName>
</protein>
<evidence type="ECO:0008006" key="3">
    <source>
        <dbReference type="Google" id="ProtNLM"/>
    </source>
</evidence>
<sequence length="87" mass="10008">MALLEFYGKECSHCLAMMPLVDRLITEGLKIEKFEVWHDETNAKKMDGYDRGLCGGVPFFYNTTSKHFICGEADEKTLRKWAKGEKV</sequence>
<reference evidence="1 2" key="1">
    <citation type="journal article" date="2015" name="Nature">
        <title>rRNA introns, odd ribosomes, and small enigmatic genomes across a large radiation of phyla.</title>
        <authorList>
            <person name="Brown C.T."/>
            <person name="Hug L.A."/>
            <person name="Thomas B.C."/>
            <person name="Sharon I."/>
            <person name="Castelle C.J."/>
            <person name="Singh A."/>
            <person name="Wilkins M.J."/>
            <person name="Williams K.H."/>
            <person name="Banfield J.F."/>
        </authorList>
    </citation>
    <scope>NUCLEOTIDE SEQUENCE [LARGE SCALE GENOMIC DNA]</scope>
</reference>
<proteinExistence type="predicted"/>
<name>A0A0G2A721_9BACT</name>
<comment type="caution">
    <text evidence="1">The sequence shown here is derived from an EMBL/GenBank/DDBJ whole genome shotgun (WGS) entry which is preliminary data.</text>
</comment>
<dbReference type="EMBL" id="LCRM01000017">
    <property type="protein sequence ID" value="KKW36697.1"/>
    <property type="molecule type" value="Genomic_DNA"/>
</dbReference>
<dbReference type="SUPFAM" id="SSF52833">
    <property type="entry name" value="Thioredoxin-like"/>
    <property type="match status" value="1"/>
</dbReference>
<dbReference type="Gene3D" id="3.40.30.10">
    <property type="entry name" value="Glutaredoxin"/>
    <property type="match status" value="1"/>
</dbReference>
<gene>
    <name evidence="1" type="ORF">UY81_C0017G0001</name>
</gene>
<evidence type="ECO:0000313" key="1">
    <source>
        <dbReference type="EMBL" id="KKW36697.1"/>
    </source>
</evidence>
<dbReference type="InterPro" id="IPR036249">
    <property type="entry name" value="Thioredoxin-like_sf"/>
</dbReference>
<accession>A0A0G2A721</accession>